<evidence type="ECO:0000259" key="4">
    <source>
        <dbReference type="Pfam" id="PF07992"/>
    </source>
</evidence>
<dbReference type="AlphaFoldDB" id="A0A2H1JE97"/>
<organism evidence="5 6">
    <name type="scientific">Brevibacterium linens ATCC 9172</name>
    <dbReference type="NCBI Taxonomy" id="1255617"/>
    <lineage>
        <taxon>Bacteria</taxon>
        <taxon>Bacillati</taxon>
        <taxon>Actinomycetota</taxon>
        <taxon>Actinomycetes</taxon>
        <taxon>Micrococcales</taxon>
        <taxon>Brevibacteriaceae</taxon>
        <taxon>Brevibacterium</taxon>
    </lineage>
</organism>
<gene>
    <name evidence="5" type="ORF">BLIN9172_02061</name>
</gene>
<dbReference type="GO" id="GO:0004791">
    <property type="term" value="F:thioredoxin-disulfide reductase (NADPH) activity"/>
    <property type="evidence" value="ECO:0007669"/>
    <property type="project" value="UniProtKB-EC"/>
</dbReference>
<dbReference type="PRINTS" id="PR00368">
    <property type="entry name" value="FADPNR"/>
</dbReference>
<feature type="domain" description="FAD/NAD(P)-binding" evidence="4">
    <location>
        <begin position="10"/>
        <end position="293"/>
    </location>
</feature>
<reference evidence="5 6" key="1">
    <citation type="submission" date="2017-03" db="EMBL/GenBank/DDBJ databases">
        <authorList>
            <person name="Afonso C.L."/>
            <person name="Miller P.J."/>
            <person name="Scott M.A."/>
            <person name="Spackman E."/>
            <person name="Goraichik I."/>
            <person name="Dimitrov K.M."/>
            <person name="Suarez D.L."/>
            <person name="Swayne D.E."/>
        </authorList>
    </citation>
    <scope>NUCLEOTIDE SEQUENCE [LARGE SCALE GENOMIC DNA]</scope>
    <source>
        <strain evidence="5 6">ATCC 9172</strain>
    </source>
</reference>
<dbReference type="Proteomes" id="UP000234641">
    <property type="component" value="Unassembled WGS sequence"/>
</dbReference>
<dbReference type="Pfam" id="PF07992">
    <property type="entry name" value="Pyr_redox_2"/>
    <property type="match status" value="1"/>
</dbReference>
<evidence type="ECO:0000256" key="2">
    <source>
        <dbReference type="ARBA" id="ARBA00023002"/>
    </source>
</evidence>
<sequence>MTTSKTTDVDILIVGAGPAGLSAALVLGRQQRRVLLVDDGRPRNASVTEMHMYLSRDGDDPAHLRTLAYGEVAGHPNVTVRSGEVTAITGSAGGFHARVVPSGDRSSAEDVDSRIVLLAGGITDDVSGLPGLAERWGRDVHHCAYCHGFESLARQVGVLARTPAEIMLSRYIADRFSSDVTVFTGGLGSDDDTAAMISETRARGVRIHPRTPVGLEGRPGRPSIRVAEEGTDGGQDREFEIVFHRPPERQSNTLAEQLGCALTDDGLIAVTPTMTTSVPGVFAAGDAARNPDSPAPMQFVASAVADGQRASVWIEQDLFLKQ</sequence>
<dbReference type="RefSeq" id="WP_101554999.1">
    <property type="nucleotide sequence ID" value="NZ_FXYY01000011.1"/>
</dbReference>
<evidence type="ECO:0000313" key="5">
    <source>
        <dbReference type="EMBL" id="SMX85800.1"/>
    </source>
</evidence>
<dbReference type="PANTHER" id="PTHR48105">
    <property type="entry name" value="THIOREDOXIN REDUCTASE 1-RELATED-RELATED"/>
    <property type="match status" value="1"/>
</dbReference>
<dbReference type="InterPro" id="IPR023753">
    <property type="entry name" value="FAD/NAD-binding_dom"/>
</dbReference>
<evidence type="ECO:0000256" key="3">
    <source>
        <dbReference type="ARBA" id="ARBA00048132"/>
    </source>
</evidence>
<protein>
    <submittedName>
        <fullName evidence="5">Thioredoxin reductase</fullName>
    </submittedName>
</protein>
<dbReference type="Gene3D" id="3.50.50.60">
    <property type="entry name" value="FAD/NAD(P)-binding domain"/>
    <property type="match status" value="2"/>
</dbReference>
<dbReference type="EMBL" id="FXYY01000011">
    <property type="protein sequence ID" value="SMX85800.1"/>
    <property type="molecule type" value="Genomic_DNA"/>
</dbReference>
<evidence type="ECO:0000256" key="1">
    <source>
        <dbReference type="ARBA" id="ARBA00022630"/>
    </source>
</evidence>
<dbReference type="InterPro" id="IPR036188">
    <property type="entry name" value="FAD/NAD-bd_sf"/>
</dbReference>
<dbReference type="InterPro" id="IPR050097">
    <property type="entry name" value="Ferredoxin-NADP_redctase_2"/>
</dbReference>
<accession>A0A2H1JE97</accession>
<keyword evidence="2" id="KW-0560">Oxidoreductase</keyword>
<proteinExistence type="predicted"/>
<dbReference type="SUPFAM" id="SSF51905">
    <property type="entry name" value="FAD/NAD(P)-binding domain"/>
    <property type="match status" value="1"/>
</dbReference>
<comment type="catalytic activity">
    <reaction evidence="3">
        <text>[thioredoxin]-dithiol + NADP(+) = [thioredoxin]-disulfide + NADPH + H(+)</text>
        <dbReference type="Rhea" id="RHEA:20345"/>
        <dbReference type="Rhea" id="RHEA-COMP:10698"/>
        <dbReference type="Rhea" id="RHEA-COMP:10700"/>
        <dbReference type="ChEBI" id="CHEBI:15378"/>
        <dbReference type="ChEBI" id="CHEBI:29950"/>
        <dbReference type="ChEBI" id="CHEBI:50058"/>
        <dbReference type="ChEBI" id="CHEBI:57783"/>
        <dbReference type="ChEBI" id="CHEBI:58349"/>
        <dbReference type="EC" id="1.8.1.9"/>
    </reaction>
</comment>
<name>A0A2H1JE97_BRELN</name>
<keyword evidence="1" id="KW-0285">Flavoprotein</keyword>
<dbReference type="PRINTS" id="PR00469">
    <property type="entry name" value="PNDRDTASEII"/>
</dbReference>
<evidence type="ECO:0000313" key="6">
    <source>
        <dbReference type="Proteomes" id="UP000234641"/>
    </source>
</evidence>